<dbReference type="GO" id="GO:0051879">
    <property type="term" value="F:Hsp90 protein binding"/>
    <property type="evidence" value="ECO:0007669"/>
    <property type="project" value="InterPro"/>
</dbReference>
<dbReference type="EMBL" id="CABPRJ010001911">
    <property type="protein sequence ID" value="VVC40979.1"/>
    <property type="molecule type" value="Genomic_DNA"/>
</dbReference>
<evidence type="ECO:0000256" key="2">
    <source>
        <dbReference type="ARBA" id="ARBA00022803"/>
    </source>
</evidence>
<dbReference type="GO" id="GO:0006457">
    <property type="term" value="P:protein folding"/>
    <property type="evidence" value="ECO:0007669"/>
    <property type="project" value="TreeGrafter"/>
</dbReference>
<dbReference type="Pfam" id="PF18972">
    <property type="entry name" value="Wheel"/>
    <property type="match status" value="1"/>
</dbReference>
<keyword evidence="2" id="KW-0802">TPR repeat</keyword>
<dbReference type="GO" id="GO:0005634">
    <property type="term" value="C:nucleus"/>
    <property type="evidence" value="ECO:0007669"/>
    <property type="project" value="TreeGrafter"/>
</dbReference>
<evidence type="ECO:0000259" key="3">
    <source>
        <dbReference type="Pfam" id="PF18972"/>
    </source>
</evidence>
<keyword evidence="1" id="KW-0677">Repeat</keyword>
<proteinExistence type="predicted"/>
<dbReference type="AlphaFoldDB" id="A0A5E4NB12"/>
<accession>A0A5E4NB12</accession>
<keyword evidence="5" id="KW-1185">Reference proteome</keyword>
<sequence length="189" mass="22156">MEKCLIMNIEDQRTLKEINKRKLRVDGQIVGDKIGDINIFNTDDPDLIPRVRLTENRRLLWSVLFYLPEPNATVIVPNIHEDVTFFNLLESIFNQRAPWGDDEGKYKADTLNVYNEISDNTTTRVLKKVRPEYTLSNVLTSFRCPIKHGLPTFIIVISGGKYENENLEDYVEYVLEVFYQNFNWIYDST</sequence>
<dbReference type="Proteomes" id="UP000325440">
    <property type="component" value="Unassembled WGS sequence"/>
</dbReference>
<organism evidence="4 5">
    <name type="scientific">Cinara cedri</name>
    <dbReference type="NCBI Taxonomy" id="506608"/>
    <lineage>
        <taxon>Eukaryota</taxon>
        <taxon>Metazoa</taxon>
        <taxon>Ecdysozoa</taxon>
        <taxon>Arthropoda</taxon>
        <taxon>Hexapoda</taxon>
        <taxon>Insecta</taxon>
        <taxon>Pterygota</taxon>
        <taxon>Neoptera</taxon>
        <taxon>Paraneoptera</taxon>
        <taxon>Hemiptera</taxon>
        <taxon>Sternorrhyncha</taxon>
        <taxon>Aphidomorpha</taxon>
        <taxon>Aphidoidea</taxon>
        <taxon>Aphididae</taxon>
        <taxon>Lachninae</taxon>
        <taxon>Cinara</taxon>
    </lineage>
</organism>
<dbReference type="OrthoDB" id="420195at2759"/>
<feature type="domain" description="Cns1/TTC4 wheel" evidence="3">
    <location>
        <begin position="56"/>
        <end position="160"/>
    </location>
</feature>
<evidence type="ECO:0000256" key="1">
    <source>
        <dbReference type="ARBA" id="ARBA00022737"/>
    </source>
</evidence>
<dbReference type="InterPro" id="IPR044059">
    <property type="entry name" value="Csn1/TTC4_wheel"/>
</dbReference>
<evidence type="ECO:0000313" key="4">
    <source>
        <dbReference type="EMBL" id="VVC40979.1"/>
    </source>
</evidence>
<dbReference type="GO" id="GO:0005829">
    <property type="term" value="C:cytosol"/>
    <property type="evidence" value="ECO:0007669"/>
    <property type="project" value="TreeGrafter"/>
</dbReference>
<dbReference type="PANTHER" id="PTHR46035:SF3">
    <property type="entry name" value="TRANSLOCATION PROTEIN SEC72"/>
    <property type="match status" value="1"/>
</dbReference>
<evidence type="ECO:0000313" key="5">
    <source>
        <dbReference type="Proteomes" id="UP000325440"/>
    </source>
</evidence>
<dbReference type="PANTHER" id="PTHR46035">
    <property type="entry name" value="TETRATRICOPEPTIDE REPEAT PROTEIN 4"/>
    <property type="match status" value="1"/>
</dbReference>
<protein>
    <recommendedName>
        <fullName evidence="3">Cns1/TTC4 wheel domain-containing protein</fullName>
    </recommendedName>
</protein>
<dbReference type="GO" id="GO:0030544">
    <property type="term" value="F:Hsp70 protein binding"/>
    <property type="evidence" value="ECO:0007669"/>
    <property type="project" value="TreeGrafter"/>
</dbReference>
<gene>
    <name evidence="4" type="ORF">CINCED_3A017095</name>
</gene>
<name>A0A5E4NB12_9HEMI</name>
<reference evidence="4 5" key="1">
    <citation type="submission" date="2019-08" db="EMBL/GenBank/DDBJ databases">
        <authorList>
            <person name="Alioto T."/>
            <person name="Alioto T."/>
            <person name="Gomez Garrido J."/>
        </authorList>
    </citation>
    <scope>NUCLEOTIDE SEQUENCE [LARGE SCALE GENOMIC DNA]</scope>
</reference>